<evidence type="ECO:0000313" key="7">
    <source>
        <dbReference type="Proteomes" id="UP000223968"/>
    </source>
</evidence>
<dbReference type="GO" id="GO:0044550">
    <property type="term" value="P:secondary metabolite biosynthetic process"/>
    <property type="evidence" value="ECO:0007669"/>
    <property type="project" value="TreeGrafter"/>
</dbReference>
<dbReference type="EMBL" id="PDNB01000269">
    <property type="protein sequence ID" value="PGG96745.1"/>
    <property type="molecule type" value="Genomic_DNA"/>
</dbReference>
<dbReference type="SUPFAM" id="SSF54373">
    <property type="entry name" value="FAD-linked reductases, C-terminal domain"/>
    <property type="match status" value="1"/>
</dbReference>
<dbReference type="Pfam" id="PF00732">
    <property type="entry name" value="GMC_oxred_N"/>
    <property type="match status" value="1"/>
</dbReference>
<proteinExistence type="inferred from homology"/>
<comment type="cofactor">
    <cofactor evidence="3">
        <name>FAD</name>
        <dbReference type="ChEBI" id="CHEBI:57692"/>
    </cofactor>
</comment>
<dbReference type="AlphaFoldDB" id="A0A2B7WJ18"/>
<keyword evidence="4" id="KW-0732">Signal</keyword>
<evidence type="ECO:0000313" key="6">
    <source>
        <dbReference type="EMBL" id="PGG96745.1"/>
    </source>
</evidence>
<dbReference type="PROSITE" id="PS00624">
    <property type="entry name" value="GMC_OXRED_2"/>
    <property type="match status" value="1"/>
</dbReference>
<feature type="active site" description="Proton acceptor" evidence="2">
    <location>
        <position position="646"/>
    </location>
</feature>
<name>A0A2B7WJ18_9EURO</name>
<evidence type="ECO:0000256" key="2">
    <source>
        <dbReference type="PIRSR" id="PIRSR000137-1"/>
    </source>
</evidence>
<comment type="similarity">
    <text evidence="1">Belongs to the GMC oxidoreductase family.</text>
</comment>
<feature type="binding site" evidence="3">
    <location>
        <position position="125"/>
    </location>
    <ligand>
        <name>FAD</name>
        <dbReference type="ChEBI" id="CHEBI:57692"/>
    </ligand>
</feature>
<dbReference type="SUPFAM" id="SSF51905">
    <property type="entry name" value="FAD/NAD(P)-binding domain"/>
    <property type="match status" value="1"/>
</dbReference>
<gene>
    <name evidence="6" type="ORF">AJ79_09473</name>
</gene>
<dbReference type="PANTHER" id="PTHR11552">
    <property type="entry name" value="GLUCOSE-METHANOL-CHOLINE GMC OXIDOREDUCTASE"/>
    <property type="match status" value="1"/>
</dbReference>
<dbReference type="InterPro" id="IPR012132">
    <property type="entry name" value="GMC_OxRdtase"/>
</dbReference>
<feature type="domain" description="Glucose-methanol-choline oxidoreductase N-terminal" evidence="5">
    <location>
        <begin position="340"/>
        <end position="354"/>
    </location>
</feature>
<accession>A0A2B7WJ18</accession>
<evidence type="ECO:0000256" key="4">
    <source>
        <dbReference type="SAM" id="SignalP"/>
    </source>
</evidence>
<evidence type="ECO:0000256" key="1">
    <source>
        <dbReference type="ARBA" id="ARBA00010790"/>
    </source>
</evidence>
<dbReference type="Pfam" id="PF05199">
    <property type="entry name" value="GMC_oxred_C"/>
    <property type="match status" value="1"/>
</dbReference>
<dbReference type="GO" id="GO:0050660">
    <property type="term" value="F:flavin adenine dinucleotide binding"/>
    <property type="evidence" value="ECO:0007669"/>
    <property type="project" value="InterPro"/>
</dbReference>
<dbReference type="PIRSF" id="PIRSF000137">
    <property type="entry name" value="Alcohol_oxidase"/>
    <property type="match status" value="1"/>
</dbReference>
<dbReference type="STRING" id="1447875.A0A2B7WJ18"/>
<dbReference type="GO" id="GO:0016614">
    <property type="term" value="F:oxidoreductase activity, acting on CH-OH group of donors"/>
    <property type="evidence" value="ECO:0007669"/>
    <property type="project" value="InterPro"/>
</dbReference>
<evidence type="ECO:0000259" key="5">
    <source>
        <dbReference type="PROSITE" id="PS00624"/>
    </source>
</evidence>
<dbReference type="InterPro" id="IPR036188">
    <property type="entry name" value="FAD/NAD-bd_sf"/>
</dbReference>
<keyword evidence="3" id="KW-0274">FAD</keyword>
<dbReference type="Gene3D" id="3.50.50.60">
    <property type="entry name" value="FAD/NAD(P)-binding domain"/>
    <property type="match status" value="1"/>
</dbReference>
<organism evidence="6 7">
    <name type="scientific">Helicocarpus griseus UAMH5409</name>
    <dbReference type="NCBI Taxonomy" id="1447875"/>
    <lineage>
        <taxon>Eukaryota</taxon>
        <taxon>Fungi</taxon>
        <taxon>Dikarya</taxon>
        <taxon>Ascomycota</taxon>
        <taxon>Pezizomycotina</taxon>
        <taxon>Eurotiomycetes</taxon>
        <taxon>Eurotiomycetidae</taxon>
        <taxon>Onygenales</taxon>
        <taxon>Ajellomycetaceae</taxon>
        <taxon>Helicocarpus</taxon>
    </lineage>
</organism>
<reference evidence="6 7" key="1">
    <citation type="submission" date="2017-10" db="EMBL/GenBank/DDBJ databases">
        <title>Comparative genomics in systemic dimorphic fungi from Ajellomycetaceae.</title>
        <authorList>
            <person name="Munoz J.F."/>
            <person name="Mcewen J.G."/>
            <person name="Clay O.K."/>
            <person name="Cuomo C.A."/>
        </authorList>
    </citation>
    <scope>NUCLEOTIDE SEQUENCE [LARGE SCALE GENOMIC DNA]</scope>
    <source>
        <strain evidence="6 7">UAMH5409</strain>
    </source>
</reference>
<protein>
    <recommendedName>
        <fullName evidence="5">Glucose-methanol-choline oxidoreductase N-terminal domain-containing protein</fullName>
    </recommendedName>
</protein>
<dbReference type="InterPro" id="IPR000172">
    <property type="entry name" value="GMC_OxRdtase_N"/>
</dbReference>
<keyword evidence="3" id="KW-0285">Flavoprotein</keyword>
<dbReference type="Gene3D" id="3.30.560.10">
    <property type="entry name" value="Glucose Oxidase, domain 3"/>
    <property type="match status" value="1"/>
</dbReference>
<feature type="signal peptide" evidence="4">
    <location>
        <begin position="1"/>
        <end position="20"/>
    </location>
</feature>
<keyword evidence="7" id="KW-1185">Reference proteome</keyword>
<comment type="caution">
    <text evidence="6">The sequence shown here is derived from an EMBL/GenBank/DDBJ whole genome shotgun (WGS) entry which is preliminary data.</text>
</comment>
<feature type="chain" id="PRO_5013333024" description="Glucose-methanol-choline oxidoreductase N-terminal domain-containing protein" evidence="4">
    <location>
        <begin position="21"/>
        <end position="669"/>
    </location>
</feature>
<evidence type="ECO:0000256" key="3">
    <source>
        <dbReference type="PIRSR" id="PIRSR000137-2"/>
    </source>
</evidence>
<dbReference type="PANTHER" id="PTHR11552:SF115">
    <property type="entry name" value="DEHYDROGENASE XPTC-RELATED"/>
    <property type="match status" value="1"/>
</dbReference>
<dbReference type="OrthoDB" id="269227at2759"/>
<dbReference type="InterPro" id="IPR007867">
    <property type="entry name" value="GMC_OxRtase_C"/>
</dbReference>
<feature type="active site" description="Proton donor" evidence="2">
    <location>
        <position position="603"/>
    </location>
</feature>
<dbReference type="Proteomes" id="UP000223968">
    <property type="component" value="Unassembled WGS sequence"/>
</dbReference>
<sequence length="669" mass="72650">MARAIAAVISLFFLLQLGHTAPFHARHATVVERQDLLEEYDFIVIGGGTAGLTVADRLSEEDYTVLVVEYGYLDHSTSITQVGRAPRSGEDIVEEYPAATRMYNGTSTPQEFLDGESKWVPCGAVVGGSSAVNGMLFDRGSAEDYDAMVWATMEDGIEDEEVAREWGWKNILPAFQKSVTFHPPSEEMREKYGMTSDADAAYGGTTPIHSSYAPFQWETTLRVWNAYKAVPGVEFPEEGADGRAVGVFWIPNSIDPSTRTRSYSMLGHYENPNGPASRENYHLLPGHRGTRVILAESENDDESRDWEATSVIITPRDGEIDDDTGPLEVSVAREVVISAGTFHTPQVLQRSGIGPSSVLEAAGVEVKVDLPGVGMNLQDHINWAVSFNFTKNPWPNPTTLSTNETFANESLALWEKDRSGPYSANVNSGAFLPLRVISNKTEEIVAAVLEQDPAAYLPEGTADAIIAGYKAQKDALARQYNSTASATLEALFSGGSSQSIVHIKPLSRGTVMLDPEDDWDGKGDVEPIVDYRALSNPLDADLLVELFKFVRWFYATDAMVEGLGPEETFPGYDVVPFESTENRTVEDAAKEWLRGVVTPTTGHPAGTASIGPKKLGYVIGADLRVHGVEKLSVADNSAMSVVPGTHTSSSAYAIGEKAAELILRRAGNE</sequence>